<reference evidence="2 3" key="1">
    <citation type="submission" date="2020-07" db="EMBL/GenBank/DDBJ databases">
        <title>Characterization and genome sequencing of isolate MD1, a novel member within the family Lachnospiraceae.</title>
        <authorList>
            <person name="Rettenmaier R."/>
            <person name="Di Bello L."/>
            <person name="Zinser C."/>
            <person name="Scheitz K."/>
            <person name="Liebl W."/>
            <person name="Zverlov V."/>
        </authorList>
    </citation>
    <scope>NUCLEOTIDE SEQUENCE [LARGE SCALE GENOMIC DNA]</scope>
    <source>
        <strain evidence="2 3">MD1</strain>
    </source>
</reference>
<sequence>MARNKGKSTVSKILKYVIIILFLLTAGICGYAFTIYYFSDPDADILVANQIQQEQEPITKASIDDISKNLIYGYDTKTGEINNIILEIYHCKKKQLTYITIPTRTQFTMSDTLYRKLVPVYPSIPQVIKLSAISKYLDDDTRFDYGVLILEDLLRIDISYYTAIPQEIFDEIFTMDEITRSKDVAIDDEQSENDDNDDNKEMVHAAVFKTSYKKKMGKLKTKEDLSNYIEELYSEITSNLSFHDKMNYLDSYCRTSIDNVSFDLIRGDDRNSAFVVNTTLVEMQLAQLTTADIVE</sequence>
<dbReference type="AlphaFoldDB" id="A0A839K4U8"/>
<evidence type="ECO:0000313" key="2">
    <source>
        <dbReference type="EMBL" id="MBB2184212.1"/>
    </source>
</evidence>
<dbReference type="RefSeq" id="WP_228353803.1">
    <property type="nucleotide sequence ID" value="NZ_JACEGA010000001.1"/>
</dbReference>
<keyword evidence="3" id="KW-1185">Reference proteome</keyword>
<protein>
    <recommendedName>
        <fullName evidence="4">Cell envelope-related transcriptional attenuator domain-containing protein</fullName>
    </recommendedName>
</protein>
<evidence type="ECO:0000313" key="3">
    <source>
        <dbReference type="Proteomes" id="UP000574276"/>
    </source>
</evidence>
<accession>A0A839K4U8</accession>
<evidence type="ECO:0008006" key="4">
    <source>
        <dbReference type="Google" id="ProtNLM"/>
    </source>
</evidence>
<keyword evidence="1" id="KW-0812">Transmembrane</keyword>
<comment type="caution">
    <text evidence="2">The sequence shown here is derived from an EMBL/GenBank/DDBJ whole genome shotgun (WGS) entry which is preliminary data.</text>
</comment>
<feature type="transmembrane region" description="Helical" evidence="1">
    <location>
        <begin position="13"/>
        <end position="38"/>
    </location>
</feature>
<gene>
    <name evidence="2" type="ORF">H0486_15135</name>
</gene>
<name>A0A839K4U8_9FIRM</name>
<proteinExistence type="predicted"/>
<evidence type="ECO:0000256" key="1">
    <source>
        <dbReference type="SAM" id="Phobius"/>
    </source>
</evidence>
<keyword evidence="1" id="KW-1133">Transmembrane helix</keyword>
<dbReference type="Proteomes" id="UP000574276">
    <property type="component" value="Unassembled WGS sequence"/>
</dbReference>
<keyword evidence="1" id="KW-0472">Membrane</keyword>
<dbReference type="EMBL" id="JACEGA010000001">
    <property type="protein sequence ID" value="MBB2184212.1"/>
    <property type="molecule type" value="Genomic_DNA"/>
</dbReference>
<organism evidence="2 3">
    <name type="scientific">Variimorphobacter saccharofermentans</name>
    <dbReference type="NCBI Taxonomy" id="2755051"/>
    <lineage>
        <taxon>Bacteria</taxon>
        <taxon>Bacillati</taxon>
        <taxon>Bacillota</taxon>
        <taxon>Clostridia</taxon>
        <taxon>Lachnospirales</taxon>
        <taxon>Lachnospiraceae</taxon>
        <taxon>Variimorphobacter</taxon>
    </lineage>
</organism>